<name>A0A073KI74_9BACI</name>
<feature type="transmembrane region" description="Helical" evidence="1">
    <location>
        <begin position="41"/>
        <end position="60"/>
    </location>
</feature>
<evidence type="ECO:0000313" key="3">
    <source>
        <dbReference type="Proteomes" id="UP000027778"/>
    </source>
</evidence>
<dbReference type="STRING" id="574375.AZF08_02675"/>
<sequence>MRKQTVKGRILRGFGVVLFVWGLIMLNIISDIVVFENVNKSVGGGVLILGTICLIASNFFRESKNANH</sequence>
<dbReference type="EMBL" id="JOTM01000001">
    <property type="protein sequence ID" value="KEK26147.1"/>
    <property type="molecule type" value="Genomic_DNA"/>
</dbReference>
<reference evidence="2 3" key="1">
    <citation type="submission" date="2014-06" db="EMBL/GenBank/DDBJ databases">
        <title>Draft genome sequence of Bacillus gaemokensis JCM 15801 (MCCC 1A00707).</title>
        <authorList>
            <person name="Lai Q."/>
            <person name="Liu Y."/>
            <person name="Shao Z."/>
        </authorList>
    </citation>
    <scope>NUCLEOTIDE SEQUENCE [LARGE SCALE GENOMIC DNA]</scope>
    <source>
        <strain evidence="2 3">JCM 15801</strain>
    </source>
</reference>
<evidence type="ECO:0008006" key="4">
    <source>
        <dbReference type="Google" id="ProtNLM"/>
    </source>
</evidence>
<organism evidence="2 3">
    <name type="scientific">Bacillus gaemokensis</name>
    <dbReference type="NCBI Taxonomy" id="574375"/>
    <lineage>
        <taxon>Bacteria</taxon>
        <taxon>Bacillati</taxon>
        <taxon>Bacillota</taxon>
        <taxon>Bacilli</taxon>
        <taxon>Bacillales</taxon>
        <taxon>Bacillaceae</taxon>
        <taxon>Bacillus</taxon>
        <taxon>Bacillus cereus group</taxon>
    </lineage>
</organism>
<feature type="transmembrane region" description="Helical" evidence="1">
    <location>
        <begin position="12"/>
        <end position="35"/>
    </location>
</feature>
<keyword evidence="1" id="KW-1133">Transmembrane helix</keyword>
<dbReference type="Proteomes" id="UP000027778">
    <property type="component" value="Unassembled WGS sequence"/>
</dbReference>
<gene>
    <name evidence="2" type="ORF">BAGA_02620</name>
</gene>
<keyword evidence="3" id="KW-1185">Reference proteome</keyword>
<keyword evidence="1" id="KW-0472">Membrane</keyword>
<protein>
    <recommendedName>
        <fullName evidence="4">Group-specific protein</fullName>
    </recommendedName>
</protein>
<comment type="caution">
    <text evidence="2">The sequence shown here is derived from an EMBL/GenBank/DDBJ whole genome shotgun (WGS) entry which is preliminary data.</text>
</comment>
<dbReference type="RefSeq" id="WP_064504747.1">
    <property type="nucleotide sequence ID" value="NZ_JOTM01000001.1"/>
</dbReference>
<evidence type="ECO:0000313" key="2">
    <source>
        <dbReference type="EMBL" id="KEK26147.1"/>
    </source>
</evidence>
<dbReference type="AlphaFoldDB" id="A0A073KI74"/>
<accession>A0A073KI74</accession>
<keyword evidence="1" id="KW-0812">Transmembrane</keyword>
<proteinExistence type="predicted"/>
<evidence type="ECO:0000256" key="1">
    <source>
        <dbReference type="SAM" id="Phobius"/>
    </source>
</evidence>